<dbReference type="GO" id="GO:0005524">
    <property type="term" value="F:ATP binding"/>
    <property type="evidence" value="ECO:0007669"/>
    <property type="project" value="UniProtKB-KW"/>
</dbReference>
<evidence type="ECO:0000256" key="2">
    <source>
        <dbReference type="ARBA" id="ARBA00012438"/>
    </source>
</evidence>
<dbReference type="Pfam" id="PF02518">
    <property type="entry name" value="HATPase_c"/>
    <property type="match status" value="1"/>
</dbReference>
<dbReference type="SUPFAM" id="SSF55785">
    <property type="entry name" value="PYP-like sensor domain (PAS domain)"/>
    <property type="match status" value="2"/>
</dbReference>
<dbReference type="CDD" id="cd00130">
    <property type="entry name" value="PAS"/>
    <property type="match status" value="1"/>
</dbReference>
<gene>
    <name evidence="11" type="ORF">ACERLL_11045</name>
</gene>
<evidence type="ECO:0000256" key="4">
    <source>
        <dbReference type="ARBA" id="ARBA00022679"/>
    </source>
</evidence>
<dbReference type="InterPro" id="IPR036890">
    <property type="entry name" value="HATPase_C_sf"/>
</dbReference>
<dbReference type="InterPro" id="IPR005467">
    <property type="entry name" value="His_kinase_dom"/>
</dbReference>
<dbReference type="InterPro" id="IPR000700">
    <property type="entry name" value="PAS-assoc_C"/>
</dbReference>
<dbReference type="InterPro" id="IPR003661">
    <property type="entry name" value="HisK_dim/P_dom"/>
</dbReference>
<dbReference type="NCBIfam" id="TIGR00229">
    <property type="entry name" value="sensory_box"/>
    <property type="match status" value="1"/>
</dbReference>
<dbReference type="Gene3D" id="1.10.287.130">
    <property type="match status" value="1"/>
</dbReference>
<proteinExistence type="predicted"/>
<feature type="domain" description="PAC" evidence="10">
    <location>
        <begin position="214"/>
        <end position="266"/>
    </location>
</feature>
<dbReference type="Proteomes" id="UP001575181">
    <property type="component" value="Unassembled WGS sequence"/>
</dbReference>
<evidence type="ECO:0000256" key="1">
    <source>
        <dbReference type="ARBA" id="ARBA00000085"/>
    </source>
</evidence>
<dbReference type="Gene3D" id="3.30.565.10">
    <property type="entry name" value="Histidine kinase-like ATPase, C-terminal domain"/>
    <property type="match status" value="1"/>
</dbReference>
<keyword evidence="12" id="KW-1185">Reference proteome</keyword>
<dbReference type="PANTHER" id="PTHR43065:SF10">
    <property type="entry name" value="PEROXIDE STRESS-ACTIVATED HISTIDINE KINASE MAK3"/>
    <property type="match status" value="1"/>
</dbReference>
<dbReference type="InterPro" id="IPR035965">
    <property type="entry name" value="PAS-like_dom_sf"/>
</dbReference>
<dbReference type="Gene3D" id="3.30.450.20">
    <property type="entry name" value="PAS domain"/>
    <property type="match status" value="2"/>
</dbReference>
<comment type="catalytic activity">
    <reaction evidence="1">
        <text>ATP + protein L-histidine = ADP + protein N-phospho-L-histidine.</text>
        <dbReference type="EC" id="2.7.13.3"/>
    </reaction>
</comment>
<keyword evidence="6" id="KW-0418">Kinase</keyword>
<dbReference type="PROSITE" id="PS50109">
    <property type="entry name" value="HIS_KIN"/>
    <property type="match status" value="1"/>
</dbReference>
<keyword evidence="4" id="KW-0808">Transferase</keyword>
<dbReference type="SMART" id="SM00086">
    <property type="entry name" value="PAC"/>
    <property type="match status" value="2"/>
</dbReference>
<evidence type="ECO:0000256" key="6">
    <source>
        <dbReference type="ARBA" id="ARBA00022777"/>
    </source>
</evidence>
<comment type="caution">
    <text evidence="11">The sequence shown here is derived from an EMBL/GenBank/DDBJ whole genome shotgun (WGS) entry which is preliminary data.</text>
</comment>
<evidence type="ECO:0000256" key="7">
    <source>
        <dbReference type="ARBA" id="ARBA00022840"/>
    </source>
</evidence>
<dbReference type="Pfam" id="PF13426">
    <property type="entry name" value="PAS_9"/>
    <property type="match status" value="1"/>
</dbReference>
<feature type="domain" description="Histidine kinase" evidence="9">
    <location>
        <begin position="406"/>
        <end position="624"/>
    </location>
</feature>
<evidence type="ECO:0000256" key="5">
    <source>
        <dbReference type="ARBA" id="ARBA00022741"/>
    </source>
</evidence>
<protein>
    <recommendedName>
        <fullName evidence="2">histidine kinase</fullName>
        <ecNumber evidence="2">2.7.13.3</ecNumber>
    </recommendedName>
</protein>
<evidence type="ECO:0000256" key="8">
    <source>
        <dbReference type="ARBA" id="ARBA00023012"/>
    </source>
</evidence>
<dbReference type="SMART" id="SM00387">
    <property type="entry name" value="HATPase_c"/>
    <property type="match status" value="1"/>
</dbReference>
<evidence type="ECO:0000256" key="3">
    <source>
        <dbReference type="ARBA" id="ARBA00022553"/>
    </source>
</evidence>
<dbReference type="InterPro" id="IPR004358">
    <property type="entry name" value="Sig_transdc_His_kin-like_C"/>
</dbReference>
<dbReference type="SMART" id="SM00091">
    <property type="entry name" value="PAS"/>
    <property type="match status" value="3"/>
</dbReference>
<organism evidence="11 12">
    <name type="scientific">Thiohalorhabdus methylotrophus</name>
    <dbReference type="NCBI Taxonomy" id="3242694"/>
    <lineage>
        <taxon>Bacteria</taxon>
        <taxon>Pseudomonadati</taxon>
        <taxon>Pseudomonadota</taxon>
        <taxon>Gammaproteobacteria</taxon>
        <taxon>Thiohalorhabdales</taxon>
        <taxon>Thiohalorhabdaceae</taxon>
        <taxon>Thiohalorhabdus</taxon>
    </lineage>
</organism>
<dbReference type="InterPro" id="IPR001610">
    <property type="entry name" value="PAC"/>
</dbReference>
<keyword evidence="3" id="KW-0597">Phosphoprotein</keyword>
<evidence type="ECO:0000259" key="10">
    <source>
        <dbReference type="PROSITE" id="PS50113"/>
    </source>
</evidence>
<evidence type="ECO:0000259" key="9">
    <source>
        <dbReference type="PROSITE" id="PS50109"/>
    </source>
</evidence>
<dbReference type="EMBL" id="JBGUAW010000007">
    <property type="protein sequence ID" value="MFA9461363.1"/>
    <property type="molecule type" value="Genomic_DNA"/>
</dbReference>
<sequence>MHATPNSEPAPETRLFEQLFWDGSLPRLVLDPQTRAVHYANPAARGFSGFNGADFREMPFPKLFPGSEGKVAAFLDRVEARQSDSLHLSRGDAQEGGGGTLQLRGMVLGLAGRTWLHVLVREISAAGSWEPGYQQWIGVGAWRLLQHIFHYSTEGFLLVDFESLEALEVNEALCRMLDRPRCELLGERPDSWLDLNDQGTFWREAERRGEKGSRLYEVRFVARDGRRVPVLANATTCYEGQGSPVASIVFITDLTRLKQSEEFADQLMQVLESFPGLIGMCDDHLEFLYHNRYAKDLLGADQSTNVTVRGTHPEWAFQVMREEALPAAAREGYWVGESALLDKVGREVPFLVTVVAHYDKLGGVGRFSIVGIDQSVQNLSEEKRRQYAEQLRSISRLISMEGLASLLAHQLNQPLASLTNYAAAGNQLIARECPESAHMRGLLENISEETRKASDIVVHVRKFLKGEGPDFRALDLNDLIRRLPPFLKDSTTTGQIPVRLRLAEDLPPVVGDWLQLQEVLHNLIHNAREANLESAPANPSPVFLNSRREGSQVVVEVVDEGPGLPDEMDTDALVRPFFTTKKGGIGLGLWVAYSILEGHGGRLEARRNASGEGATFRIRLPLQTE</sequence>
<dbReference type="SUPFAM" id="SSF55874">
    <property type="entry name" value="ATPase domain of HSP90 chaperone/DNA topoisomerase II/histidine kinase"/>
    <property type="match status" value="1"/>
</dbReference>
<dbReference type="EC" id="2.7.13.3" evidence="2"/>
<name>A0ABV4TXT8_9GAMM</name>
<dbReference type="InterPro" id="IPR000014">
    <property type="entry name" value="PAS"/>
</dbReference>
<evidence type="ECO:0000313" key="11">
    <source>
        <dbReference type="EMBL" id="MFA9461363.1"/>
    </source>
</evidence>
<keyword evidence="7 11" id="KW-0067">ATP-binding</keyword>
<accession>A0ABV4TXT8</accession>
<keyword evidence="5" id="KW-0547">Nucleotide-binding</keyword>
<dbReference type="CDD" id="cd00082">
    <property type="entry name" value="HisKA"/>
    <property type="match status" value="1"/>
</dbReference>
<reference evidence="11 12" key="1">
    <citation type="submission" date="2024-08" db="EMBL/GenBank/DDBJ databases">
        <title>Whole-genome sequencing of halo(alkali)philic microorganisms from hypersaline lakes.</title>
        <authorList>
            <person name="Sorokin D.Y."/>
            <person name="Merkel A.Y."/>
            <person name="Messina E."/>
            <person name="Yakimov M."/>
        </authorList>
    </citation>
    <scope>NUCLEOTIDE SEQUENCE [LARGE SCALE GENOMIC DNA]</scope>
    <source>
        <strain evidence="11 12">Cl-TMA</strain>
    </source>
</reference>
<keyword evidence="8" id="KW-0902">Two-component regulatory system</keyword>
<dbReference type="PANTHER" id="PTHR43065">
    <property type="entry name" value="SENSOR HISTIDINE KINASE"/>
    <property type="match status" value="1"/>
</dbReference>
<dbReference type="PRINTS" id="PR00344">
    <property type="entry name" value="BCTRLSENSOR"/>
</dbReference>
<dbReference type="RefSeq" id="WP_373656153.1">
    <property type="nucleotide sequence ID" value="NZ_JBGUAW010000007.1"/>
</dbReference>
<dbReference type="PROSITE" id="PS50113">
    <property type="entry name" value="PAC"/>
    <property type="match status" value="1"/>
</dbReference>
<dbReference type="InterPro" id="IPR003594">
    <property type="entry name" value="HATPase_dom"/>
</dbReference>
<evidence type="ECO:0000313" key="12">
    <source>
        <dbReference type="Proteomes" id="UP001575181"/>
    </source>
</evidence>